<protein>
    <submittedName>
        <fullName evidence="1">Uncharacterized protein</fullName>
    </submittedName>
</protein>
<reference evidence="2" key="1">
    <citation type="journal article" date="2019" name="Int. J. Syst. Evol. Microbiol.">
        <title>The Global Catalogue of Microorganisms (GCM) 10K type strain sequencing project: providing services to taxonomists for standard genome sequencing and annotation.</title>
        <authorList>
            <consortium name="The Broad Institute Genomics Platform"/>
            <consortium name="The Broad Institute Genome Sequencing Center for Infectious Disease"/>
            <person name="Wu L."/>
            <person name="Ma J."/>
        </authorList>
    </citation>
    <scope>NUCLEOTIDE SEQUENCE [LARGE SCALE GENOMIC DNA]</scope>
    <source>
        <strain evidence="2">NBRC 111756</strain>
    </source>
</reference>
<proteinExistence type="predicted"/>
<evidence type="ECO:0000313" key="2">
    <source>
        <dbReference type="Proteomes" id="UP001596422"/>
    </source>
</evidence>
<evidence type="ECO:0000313" key="1">
    <source>
        <dbReference type="EMBL" id="MFC6668827.1"/>
    </source>
</evidence>
<dbReference type="EMBL" id="JBHSWE010000001">
    <property type="protein sequence ID" value="MFC6668827.1"/>
    <property type="molecule type" value="Genomic_DNA"/>
</dbReference>
<organism evidence="1 2">
    <name type="scientific">Marinobacterium aestuariivivens</name>
    <dbReference type="NCBI Taxonomy" id="1698799"/>
    <lineage>
        <taxon>Bacteria</taxon>
        <taxon>Pseudomonadati</taxon>
        <taxon>Pseudomonadota</taxon>
        <taxon>Gammaproteobacteria</taxon>
        <taxon>Oceanospirillales</taxon>
        <taxon>Oceanospirillaceae</taxon>
        <taxon>Marinobacterium</taxon>
    </lineage>
</organism>
<name>A0ABW1ZSV0_9GAMM</name>
<dbReference type="Proteomes" id="UP001596422">
    <property type="component" value="Unassembled WGS sequence"/>
</dbReference>
<accession>A0ABW1ZSV0</accession>
<sequence>MYSAQQMSDINLEEVMAAARMERARMIREFLVKLGQRQIQPFWNNAFKPLFLRFSH</sequence>
<keyword evidence="2" id="KW-1185">Reference proteome</keyword>
<dbReference type="RefSeq" id="WP_379907387.1">
    <property type="nucleotide sequence ID" value="NZ_JBHSWE010000001.1"/>
</dbReference>
<comment type="caution">
    <text evidence="1">The sequence shown here is derived from an EMBL/GenBank/DDBJ whole genome shotgun (WGS) entry which is preliminary data.</text>
</comment>
<gene>
    <name evidence="1" type="ORF">ACFQDL_00870</name>
</gene>